<evidence type="ECO:0000256" key="6">
    <source>
        <dbReference type="ARBA" id="ARBA00022777"/>
    </source>
</evidence>
<accession>A0A1B0ZGG5</accession>
<evidence type="ECO:0000313" key="15">
    <source>
        <dbReference type="EMBL" id="ANP27049.1"/>
    </source>
</evidence>
<keyword evidence="9" id="KW-0299">Galactose metabolism</keyword>
<dbReference type="PIRSF" id="PIRSF000530">
    <property type="entry name" value="Galactokinase"/>
    <property type="match status" value="1"/>
</dbReference>
<feature type="domain" description="Galactokinase N-terminal" evidence="14">
    <location>
        <begin position="20"/>
        <end position="68"/>
    </location>
</feature>
<dbReference type="Pfam" id="PF00288">
    <property type="entry name" value="GHMP_kinases_N"/>
    <property type="match status" value="1"/>
</dbReference>
<sequence>MTELHAAPHDADAIEKVSREFREAFGSEPEGVFSAPGRVNIIGEHVDYQQGLCVPMAISHRCFVAARRTDAGVVRMRSVQSSETVEAPAEGLAPGAVDGWASYVAGVVWALADRFDGGVASGVDLLIDGYVPLGAGLSSSAALECAVAAAIEELCKLGTTPHERIRAAIKAETEFAGAATGGLDQSASILCEEGHAILLDCRDFSTTSVPWDLAGQGLALLIIDTRAPHSLVGGEYAERRAQAEAGARALGVESLRDVPFEGASDVCRGITDPVVQRRSRHIINEIERVREFAEILETGSIREGLGRIAELLNASHDSLRDDYEVTVPELDVAVEAAREAGAHGARMTGGGFGGSVIALVEAERVEAVAGAVESAFAEHSFTEPVFFLATPSRGAGRDR</sequence>
<evidence type="ECO:0000256" key="2">
    <source>
        <dbReference type="ARBA" id="ARBA00022490"/>
    </source>
</evidence>
<evidence type="ECO:0000259" key="14">
    <source>
        <dbReference type="Pfam" id="PF10509"/>
    </source>
</evidence>
<evidence type="ECO:0000256" key="7">
    <source>
        <dbReference type="ARBA" id="ARBA00022840"/>
    </source>
</evidence>
<protein>
    <recommendedName>
        <fullName evidence="11">Galactokinase</fullName>
        <ecNumber evidence="11">2.7.1.6</ecNumber>
    </recommendedName>
</protein>
<keyword evidence="7" id="KW-0067">ATP-binding</keyword>
<dbReference type="InterPro" id="IPR006204">
    <property type="entry name" value="GHMP_kinase_N_dom"/>
</dbReference>
<dbReference type="PROSITE" id="PS00106">
    <property type="entry name" value="GALACTOKINASE"/>
    <property type="match status" value="1"/>
</dbReference>
<dbReference type="PROSITE" id="PS00627">
    <property type="entry name" value="GHMP_KINASES_ATP"/>
    <property type="match status" value="1"/>
</dbReference>
<dbReference type="SUPFAM" id="SSF55060">
    <property type="entry name" value="GHMP Kinase, C-terminal domain"/>
    <property type="match status" value="1"/>
</dbReference>
<dbReference type="FunFam" id="3.30.70.890:FF:000001">
    <property type="entry name" value="Galactokinase"/>
    <property type="match status" value="1"/>
</dbReference>
<evidence type="ECO:0000256" key="10">
    <source>
        <dbReference type="ARBA" id="ARBA00023277"/>
    </source>
</evidence>
<evidence type="ECO:0000259" key="13">
    <source>
        <dbReference type="Pfam" id="PF08544"/>
    </source>
</evidence>
<dbReference type="InterPro" id="IPR020568">
    <property type="entry name" value="Ribosomal_Su5_D2-typ_SF"/>
</dbReference>
<dbReference type="PANTHER" id="PTHR10457:SF7">
    <property type="entry name" value="GALACTOKINASE-RELATED"/>
    <property type="match status" value="1"/>
</dbReference>
<evidence type="ECO:0000256" key="11">
    <source>
        <dbReference type="NCBIfam" id="TIGR00131"/>
    </source>
</evidence>
<feature type="domain" description="GHMP kinase C-terminal" evidence="13">
    <location>
        <begin position="304"/>
        <end position="376"/>
    </location>
</feature>
<feature type="domain" description="GHMP kinase N-terminal" evidence="12">
    <location>
        <begin position="103"/>
        <end position="190"/>
    </location>
</feature>
<dbReference type="InterPro" id="IPR006206">
    <property type="entry name" value="Mevalonate/galactokinase"/>
</dbReference>
<dbReference type="GO" id="GO:0004335">
    <property type="term" value="F:galactokinase activity"/>
    <property type="evidence" value="ECO:0007669"/>
    <property type="project" value="UniProtKB-UniRule"/>
</dbReference>
<evidence type="ECO:0000256" key="4">
    <source>
        <dbReference type="ARBA" id="ARBA00022723"/>
    </source>
</evidence>
<keyword evidence="6 15" id="KW-0418">Kinase</keyword>
<name>A0A1B0ZGG5_9MICO</name>
<keyword evidence="3 15" id="KW-0808">Transferase</keyword>
<dbReference type="Gene3D" id="3.30.230.10">
    <property type="match status" value="1"/>
</dbReference>
<dbReference type="FunFam" id="3.30.230.10:FF:000017">
    <property type="entry name" value="Galactokinase"/>
    <property type="match status" value="1"/>
</dbReference>
<keyword evidence="8" id="KW-0460">Magnesium</keyword>
<dbReference type="STRING" id="1630135.DAD186_04940"/>
<keyword evidence="4" id="KW-0479">Metal-binding</keyword>
<keyword evidence="2" id="KW-0963">Cytoplasm</keyword>
<dbReference type="PANTHER" id="PTHR10457">
    <property type="entry name" value="MEVALONATE KINASE/GALACTOKINASE"/>
    <property type="match status" value="1"/>
</dbReference>
<evidence type="ECO:0000256" key="5">
    <source>
        <dbReference type="ARBA" id="ARBA00022741"/>
    </source>
</evidence>
<evidence type="ECO:0000259" key="12">
    <source>
        <dbReference type="Pfam" id="PF00288"/>
    </source>
</evidence>
<dbReference type="InterPro" id="IPR013750">
    <property type="entry name" value="GHMP_kinase_C_dom"/>
</dbReference>
<dbReference type="AlphaFoldDB" id="A0A1B0ZGG5"/>
<dbReference type="PRINTS" id="PR00959">
    <property type="entry name" value="MEVGALKINASE"/>
</dbReference>
<dbReference type="Gene3D" id="3.30.70.890">
    <property type="entry name" value="GHMP kinase, C-terminal domain"/>
    <property type="match status" value="1"/>
</dbReference>
<dbReference type="Pfam" id="PF10509">
    <property type="entry name" value="GalKase_gal_bdg"/>
    <property type="match status" value="1"/>
</dbReference>
<dbReference type="InterPro" id="IPR019741">
    <property type="entry name" value="Galactokinase_CS"/>
</dbReference>
<dbReference type="GO" id="GO:0046872">
    <property type="term" value="F:metal ion binding"/>
    <property type="evidence" value="ECO:0007669"/>
    <property type="project" value="UniProtKB-KW"/>
</dbReference>
<comment type="similarity">
    <text evidence="1">Belongs to the GHMP kinase family. GalK subfamily.</text>
</comment>
<gene>
    <name evidence="15" type="ORF">DAD186_04940</name>
</gene>
<dbReference type="EMBL" id="CP012117">
    <property type="protein sequence ID" value="ANP27049.1"/>
    <property type="molecule type" value="Genomic_DNA"/>
</dbReference>
<dbReference type="PATRIC" id="fig|1630135.4.peg.496"/>
<dbReference type="GO" id="GO:0005829">
    <property type="term" value="C:cytosol"/>
    <property type="evidence" value="ECO:0007669"/>
    <property type="project" value="TreeGrafter"/>
</dbReference>
<dbReference type="GO" id="GO:0006012">
    <property type="term" value="P:galactose metabolic process"/>
    <property type="evidence" value="ECO:0007669"/>
    <property type="project" value="UniProtKB-UniRule"/>
</dbReference>
<dbReference type="GO" id="GO:0005524">
    <property type="term" value="F:ATP binding"/>
    <property type="evidence" value="ECO:0007669"/>
    <property type="project" value="UniProtKB-UniRule"/>
</dbReference>
<proteinExistence type="inferred from homology"/>
<dbReference type="InterPro" id="IPR000705">
    <property type="entry name" value="Galactokinase"/>
</dbReference>
<evidence type="ECO:0000256" key="8">
    <source>
        <dbReference type="ARBA" id="ARBA00022842"/>
    </source>
</evidence>
<dbReference type="SUPFAM" id="SSF54211">
    <property type="entry name" value="Ribosomal protein S5 domain 2-like"/>
    <property type="match status" value="1"/>
</dbReference>
<evidence type="ECO:0000256" key="9">
    <source>
        <dbReference type="ARBA" id="ARBA00023144"/>
    </source>
</evidence>
<dbReference type="InterPro" id="IPR006203">
    <property type="entry name" value="GHMP_knse_ATP-bd_CS"/>
</dbReference>
<dbReference type="Pfam" id="PF08544">
    <property type="entry name" value="GHMP_kinases_C"/>
    <property type="match status" value="1"/>
</dbReference>
<dbReference type="InterPro" id="IPR019539">
    <property type="entry name" value="GalKase_N"/>
</dbReference>
<dbReference type="InterPro" id="IPR014721">
    <property type="entry name" value="Ribsml_uS5_D2-typ_fold_subgr"/>
</dbReference>
<evidence type="ECO:0000256" key="3">
    <source>
        <dbReference type="ARBA" id="ARBA00022679"/>
    </source>
</evidence>
<keyword evidence="5" id="KW-0547">Nucleotide-binding</keyword>
<evidence type="ECO:0000256" key="1">
    <source>
        <dbReference type="ARBA" id="ARBA00006566"/>
    </source>
</evidence>
<evidence type="ECO:0000313" key="16">
    <source>
        <dbReference type="Proteomes" id="UP000092596"/>
    </source>
</evidence>
<dbReference type="PRINTS" id="PR00473">
    <property type="entry name" value="GALCTOKINASE"/>
</dbReference>
<reference evidence="15 16" key="1">
    <citation type="submission" date="2015-06" db="EMBL/GenBank/DDBJ databases">
        <title>Investigation of pathophysiology for high-risk pregnancy and development of treatment modality based on it.</title>
        <authorList>
            <person name="Kim B.-C."/>
            <person name="Lim S."/>
        </authorList>
    </citation>
    <scope>NUCLEOTIDE SEQUENCE [LARGE SCALE GENOMIC DNA]</scope>
    <source>
        <strain evidence="15 16">AD1-86</strain>
    </source>
</reference>
<keyword evidence="10" id="KW-0119">Carbohydrate metabolism</keyword>
<dbReference type="EC" id="2.7.1.6" evidence="11"/>
<dbReference type="RefSeq" id="WP_065247364.1">
    <property type="nucleotide sequence ID" value="NZ_CP012117.1"/>
</dbReference>
<dbReference type="InterPro" id="IPR036554">
    <property type="entry name" value="GHMP_kinase_C_sf"/>
</dbReference>
<dbReference type="KEGG" id="dva:DAD186_04940"/>
<dbReference type="Proteomes" id="UP000092596">
    <property type="component" value="Chromosome"/>
</dbReference>
<organism evidence="15 16">
    <name type="scientific">Dermabacter vaginalis</name>
    <dbReference type="NCBI Taxonomy" id="1630135"/>
    <lineage>
        <taxon>Bacteria</taxon>
        <taxon>Bacillati</taxon>
        <taxon>Actinomycetota</taxon>
        <taxon>Actinomycetes</taxon>
        <taxon>Micrococcales</taxon>
        <taxon>Dermabacteraceae</taxon>
        <taxon>Dermabacter</taxon>
    </lineage>
</organism>
<dbReference type="NCBIfam" id="TIGR00131">
    <property type="entry name" value="gal_kin"/>
    <property type="match status" value="1"/>
</dbReference>